<organism evidence="2 3">
    <name type="scientific">Streptomyces luteireticuli</name>
    <dbReference type="NCBI Taxonomy" id="173858"/>
    <lineage>
        <taxon>Bacteria</taxon>
        <taxon>Bacillati</taxon>
        <taxon>Actinomycetota</taxon>
        <taxon>Actinomycetes</taxon>
        <taxon>Kitasatosporales</taxon>
        <taxon>Streptomycetaceae</taxon>
        <taxon>Streptomyces</taxon>
    </lineage>
</organism>
<dbReference type="Proteomes" id="UP001500879">
    <property type="component" value="Unassembled WGS sequence"/>
</dbReference>
<evidence type="ECO:0000313" key="3">
    <source>
        <dbReference type="Proteomes" id="UP001500879"/>
    </source>
</evidence>
<protein>
    <submittedName>
        <fullName evidence="2">Uncharacterized protein</fullName>
    </submittedName>
</protein>
<keyword evidence="3" id="KW-1185">Reference proteome</keyword>
<accession>A0ABP3IQP8</accession>
<evidence type="ECO:0000256" key="1">
    <source>
        <dbReference type="SAM" id="MobiDB-lite"/>
    </source>
</evidence>
<proteinExistence type="predicted"/>
<sequence length="134" mass="13839">MTSAPESADHVSVHLTGCDERAADAVIAALDAAFPAGPSAPVREAAPPGPPKDRGKPVIWCTVVDTRARRAGQEPSPVALGGPVTADLFGAADPVHQVKEELAAAFGVEEHGTVPGEHELEVRLVLKPLSATRE</sequence>
<comment type="caution">
    <text evidence="2">The sequence shown here is derived from an EMBL/GenBank/DDBJ whole genome shotgun (WGS) entry which is preliminary data.</text>
</comment>
<reference evidence="3" key="1">
    <citation type="journal article" date="2019" name="Int. J. Syst. Evol. Microbiol.">
        <title>The Global Catalogue of Microorganisms (GCM) 10K type strain sequencing project: providing services to taxonomists for standard genome sequencing and annotation.</title>
        <authorList>
            <consortium name="The Broad Institute Genomics Platform"/>
            <consortium name="The Broad Institute Genome Sequencing Center for Infectious Disease"/>
            <person name="Wu L."/>
            <person name="Ma J."/>
        </authorList>
    </citation>
    <scope>NUCLEOTIDE SEQUENCE [LARGE SCALE GENOMIC DNA]</scope>
    <source>
        <strain evidence="3">JCM 4788</strain>
    </source>
</reference>
<dbReference type="RefSeq" id="WP_344026753.1">
    <property type="nucleotide sequence ID" value="NZ_BAAABX010000048.1"/>
</dbReference>
<name>A0ABP3IQP8_9ACTN</name>
<evidence type="ECO:0000313" key="2">
    <source>
        <dbReference type="EMBL" id="GAA0416623.1"/>
    </source>
</evidence>
<gene>
    <name evidence="2" type="ORF">GCM10010357_42540</name>
</gene>
<dbReference type="EMBL" id="BAAABX010000048">
    <property type="protein sequence ID" value="GAA0416623.1"/>
    <property type="molecule type" value="Genomic_DNA"/>
</dbReference>
<feature type="region of interest" description="Disordered" evidence="1">
    <location>
        <begin position="37"/>
        <end position="57"/>
    </location>
</feature>